<proteinExistence type="predicted"/>
<reference evidence="1" key="1">
    <citation type="journal article" date="2022" name="bioRxiv">
        <title>Sequencing and chromosome-scale assembly of the giantPleurodeles waltlgenome.</title>
        <authorList>
            <person name="Brown T."/>
            <person name="Elewa A."/>
            <person name="Iarovenko S."/>
            <person name="Subramanian E."/>
            <person name="Araus A.J."/>
            <person name="Petzold A."/>
            <person name="Susuki M."/>
            <person name="Suzuki K.-i.T."/>
            <person name="Hayashi T."/>
            <person name="Toyoda A."/>
            <person name="Oliveira C."/>
            <person name="Osipova E."/>
            <person name="Leigh N.D."/>
            <person name="Simon A."/>
            <person name="Yun M.H."/>
        </authorList>
    </citation>
    <scope>NUCLEOTIDE SEQUENCE</scope>
    <source>
        <strain evidence="1">20211129_DDA</strain>
        <tissue evidence="1">Liver</tissue>
    </source>
</reference>
<evidence type="ECO:0000313" key="1">
    <source>
        <dbReference type="EMBL" id="KAJ1145340.1"/>
    </source>
</evidence>
<protein>
    <submittedName>
        <fullName evidence="1">Uncharacterized protein</fullName>
    </submittedName>
</protein>
<keyword evidence="2" id="KW-1185">Reference proteome</keyword>
<sequence>MKMCRRPAVNRICSDRLLSMIYIDQQDIIDIASPKNDIVRKLFIVVTPQPLPFYRSHEYTSIRRRKFGPHRRTLKL</sequence>
<evidence type="ECO:0000313" key="2">
    <source>
        <dbReference type="Proteomes" id="UP001066276"/>
    </source>
</evidence>
<dbReference type="AlphaFoldDB" id="A0AAV7R3Y6"/>
<dbReference type="EMBL" id="JANPWB010000010">
    <property type="protein sequence ID" value="KAJ1145340.1"/>
    <property type="molecule type" value="Genomic_DNA"/>
</dbReference>
<organism evidence="1 2">
    <name type="scientific">Pleurodeles waltl</name>
    <name type="common">Iberian ribbed newt</name>
    <dbReference type="NCBI Taxonomy" id="8319"/>
    <lineage>
        <taxon>Eukaryota</taxon>
        <taxon>Metazoa</taxon>
        <taxon>Chordata</taxon>
        <taxon>Craniata</taxon>
        <taxon>Vertebrata</taxon>
        <taxon>Euteleostomi</taxon>
        <taxon>Amphibia</taxon>
        <taxon>Batrachia</taxon>
        <taxon>Caudata</taxon>
        <taxon>Salamandroidea</taxon>
        <taxon>Salamandridae</taxon>
        <taxon>Pleurodelinae</taxon>
        <taxon>Pleurodeles</taxon>
    </lineage>
</organism>
<name>A0AAV7R3Y6_PLEWA</name>
<gene>
    <name evidence="1" type="ORF">NDU88_011629</name>
</gene>
<accession>A0AAV7R3Y6</accession>
<dbReference type="Proteomes" id="UP001066276">
    <property type="component" value="Chromosome 6"/>
</dbReference>
<comment type="caution">
    <text evidence="1">The sequence shown here is derived from an EMBL/GenBank/DDBJ whole genome shotgun (WGS) entry which is preliminary data.</text>
</comment>